<dbReference type="AlphaFoldDB" id="A0A1F8AC54"/>
<evidence type="ECO:0000313" key="3">
    <source>
        <dbReference type="EMBL" id="OGM49237.1"/>
    </source>
</evidence>
<accession>A0A1F8AC54</accession>
<dbReference type="InterPro" id="IPR018247">
    <property type="entry name" value="EF_Hand_1_Ca_BS"/>
</dbReference>
<gene>
    <name evidence="3" type="ORF">ABOM_004137</name>
</gene>
<name>A0A1F8AC54_9EURO</name>
<dbReference type="RefSeq" id="XP_022392954.1">
    <property type="nucleotide sequence ID" value="XM_022531267.1"/>
</dbReference>
<dbReference type="InterPro" id="IPR002048">
    <property type="entry name" value="EF_hand_dom"/>
</dbReference>
<dbReference type="Proteomes" id="UP000179179">
    <property type="component" value="Unassembled WGS sequence"/>
</dbReference>
<organism evidence="3 4">
    <name type="scientific">Aspergillus bombycis</name>
    <dbReference type="NCBI Taxonomy" id="109264"/>
    <lineage>
        <taxon>Eukaryota</taxon>
        <taxon>Fungi</taxon>
        <taxon>Dikarya</taxon>
        <taxon>Ascomycota</taxon>
        <taxon>Pezizomycotina</taxon>
        <taxon>Eurotiomycetes</taxon>
        <taxon>Eurotiomycetidae</taxon>
        <taxon>Eurotiales</taxon>
        <taxon>Aspergillaceae</taxon>
        <taxon>Aspergillus</taxon>
    </lineage>
</organism>
<keyword evidence="4" id="KW-1185">Reference proteome</keyword>
<dbReference type="SUPFAM" id="SSF47473">
    <property type="entry name" value="EF-hand"/>
    <property type="match status" value="1"/>
</dbReference>
<keyword evidence="1" id="KW-0106">Calcium</keyword>
<evidence type="ECO:0000256" key="1">
    <source>
        <dbReference type="ARBA" id="ARBA00022837"/>
    </source>
</evidence>
<dbReference type="GeneID" id="34447527"/>
<evidence type="ECO:0000313" key="4">
    <source>
        <dbReference type="Proteomes" id="UP000179179"/>
    </source>
</evidence>
<dbReference type="GO" id="GO:0005509">
    <property type="term" value="F:calcium ion binding"/>
    <property type="evidence" value="ECO:0007669"/>
    <property type="project" value="InterPro"/>
</dbReference>
<dbReference type="InterPro" id="IPR011992">
    <property type="entry name" value="EF-hand-dom_pair"/>
</dbReference>
<dbReference type="Gene3D" id="1.10.238.10">
    <property type="entry name" value="EF-hand"/>
    <property type="match status" value="1"/>
</dbReference>
<dbReference type="PROSITE" id="PS00018">
    <property type="entry name" value="EF_HAND_1"/>
    <property type="match status" value="1"/>
</dbReference>
<comment type="caution">
    <text evidence="3">The sequence shown here is derived from an EMBL/GenBank/DDBJ whole genome shotgun (WGS) entry which is preliminary data.</text>
</comment>
<dbReference type="STRING" id="109264.A0A1F8AC54"/>
<proteinExistence type="predicted"/>
<protein>
    <recommendedName>
        <fullName evidence="2">EF-hand domain-containing protein</fullName>
    </recommendedName>
</protein>
<dbReference type="OrthoDB" id="26525at2759"/>
<evidence type="ECO:0000259" key="2">
    <source>
        <dbReference type="PROSITE" id="PS50222"/>
    </source>
</evidence>
<dbReference type="PROSITE" id="PS50222">
    <property type="entry name" value="EF_HAND_2"/>
    <property type="match status" value="1"/>
</dbReference>
<dbReference type="CDD" id="cd00051">
    <property type="entry name" value="EFh"/>
    <property type="match status" value="1"/>
</dbReference>
<feature type="domain" description="EF-hand" evidence="2">
    <location>
        <begin position="43"/>
        <end position="78"/>
    </location>
</feature>
<dbReference type="EMBL" id="LYCR01000010">
    <property type="protein sequence ID" value="OGM49237.1"/>
    <property type="molecule type" value="Genomic_DNA"/>
</dbReference>
<sequence>MGRYTREEIDFWKDRFTAINGNGDRYIEPYELIAHAKKEGLDITDEQAKAWVDELDENHDGKVSFSEFLKGFGELKENE</sequence>
<dbReference type="Pfam" id="PF13499">
    <property type="entry name" value="EF-hand_7"/>
    <property type="match status" value="1"/>
</dbReference>
<reference evidence="3 4" key="1">
    <citation type="journal article" date="2016" name="Genome Biol. Evol.">
        <title>Draft genome sequence of an aflatoxigenic Aspergillus species, A. bombycis.</title>
        <authorList>
            <person name="Moore G.G."/>
            <person name="Mack B.M."/>
            <person name="Beltz S.B."/>
            <person name="Gilbert M.K."/>
        </authorList>
    </citation>
    <scope>NUCLEOTIDE SEQUENCE [LARGE SCALE GENOMIC DNA]</scope>
    <source>
        <strain evidence="4">NRRL 26010</strain>
    </source>
</reference>